<dbReference type="GO" id="GO:0004198">
    <property type="term" value="F:calcium-dependent cysteine-type endopeptidase activity"/>
    <property type="evidence" value="ECO:0007669"/>
    <property type="project" value="InterPro"/>
</dbReference>
<keyword evidence="1 5" id="KW-0645">Protease</keyword>
<dbReference type="Pfam" id="PF00648">
    <property type="entry name" value="Peptidase_C2"/>
    <property type="match status" value="1"/>
</dbReference>
<evidence type="ECO:0000256" key="1">
    <source>
        <dbReference type="ARBA" id="ARBA00022670"/>
    </source>
</evidence>
<dbReference type="STRING" id="1156394.T0RFR2"/>
<dbReference type="InterPro" id="IPR036213">
    <property type="entry name" value="Calpain_III_sf"/>
</dbReference>
<dbReference type="InterPro" id="IPR036181">
    <property type="entry name" value="MIT_dom_sf"/>
</dbReference>
<proteinExistence type="predicted"/>
<dbReference type="AlphaFoldDB" id="T0RFR2"/>
<dbReference type="InterPro" id="IPR001300">
    <property type="entry name" value="Peptidase_C2_calpain_cat"/>
</dbReference>
<dbReference type="GeneID" id="19954547"/>
<feature type="coiled-coil region" evidence="6">
    <location>
        <begin position="46"/>
        <end position="73"/>
    </location>
</feature>
<dbReference type="Proteomes" id="UP000030762">
    <property type="component" value="Unassembled WGS sequence"/>
</dbReference>
<organism evidence="8 9">
    <name type="scientific">Saprolegnia diclina (strain VS20)</name>
    <dbReference type="NCBI Taxonomy" id="1156394"/>
    <lineage>
        <taxon>Eukaryota</taxon>
        <taxon>Sar</taxon>
        <taxon>Stramenopiles</taxon>
        <taxon>Oomycota</taxon>
        <taxon>Saprolegniomycetes</taxon>
        <taxon>Saprolegniales</taxon>
        <taxon>Saprolegniaceae</taxon>
        <taxon>Saprolegnia</taxon>
    </lineage>
</organism>
<dbReference type="OrthoDB" id="167576at2759"/>
<dbReference type="Gene3D" id="3.90.70.10">
    <property type="entry name" value="Cysteine proteinases"/>
    <property type="match status" value="1"/>
</dbReference>
<evidence type="ECO:0000256" key="2">
    <source>
        <dbReference type="ARBA" id="ARBA00022801"/>
    </source>
</evidence>
<feature type="active site" evidence="4 5">
    <location>
        <position position="483"/>
    </location>
</feature>
<accession>T0RFR2</accession>
<dbReference type="PRINTS" id="PR00704">
    <property type="entry name" value="CALPAIN"/>
</dbReference>
<dbReference type="VEuPathDB" id="FungiDB:SDRG_13820"/>
<reference evidence="8 9" key="1">
    <citation type="submission" date="2012-04" db="EMBL/GenBank/DDBJ databases">
        <title>The Genome Sequence of Saprolegnia declina VS20.</title>
        <authorList>
            <consortium name="The Broad Institute Genome Sequencing Platform"/>
            <person name="Russ C."/>
            <person name="Nusbaum C."/>
            <person name="Tyler B."/>
            <person name="van West P."/>
            <person name="Dieguez-Uribeondo J."/>
            <person name="de Bruijn I."/>
            <person name="Tripathy S."/>
            <person name="Jiang R."/>
            <person name="Young S.K."/>
            <person name="Zeng Q."/>
            <person name="Gargeya S."/>
            <person name="Fitzgerald M."/>
            <person name="Haas B."/>
            <person name="Abouelleil A."/>
            <person name="Alvarado L."/>
            <person name="Arachchi H.M."/>
            <person name="Berlin A."/>
            <person name="Chapman S.B."/>
            <person name="Goldberg J."/>
            <person name="Griggs A."/>
            <person name="Gujja S."/>
            <person name="Hansen M."/>
            <person name="Howarth C."/>
            <person name="Imamovic A."/>
            <person name="Larimer J."/>
            <person name="McCowen C."/>
            <person name="Montmayeur A."/>
            <person name="Murphy C."/>
            <person name="Neiman D."/>
            <person name="Pearson M."/>
            <person name="Priest M."/>
            <person name="Roberts A."/>
            <person name="Saif S."/>
            <person name="Shea T."/>
            <person name="Sisk P."/>
            <person name="Sykes S."/>
            <person name="Wortman J."/>
            <person name="Nusbaum C."/>
            <person name="Birren B."/>
        </authorList>
    </citation>
    <scope>NUCLEOTIDE SEQUENCE [LARGE SCALE GENOMIC DNA]</scope>
    <source>
        <strain evidence="8 9">VS20</strain>
    </source>
</reference>
<dbReference type="OMA" id="GDYRRGC"/>
<dbReference type="PROSITE" id="PS50203">
    <property type="entry name" value="CALPAIN_CAT"/>
    <property type="match status" value="1"/>
</dbReference>
<dbReference type="Pfam" id="PF01067">
    <property type="entry name" value="Calpain_III"/>
    <property type="match status" value="1"/>
</dbReference>
<evidence type="ECO:0000256" key="4">
    <source>
        <dbReference type="PIRSR" id="PIRSR622684-1"/>
    </source>
</evidence>
<dbReference type="InterPro" id="IPR022682">
    <property type="entry name" value="Calpain_domain_III"/>
</dbReference>
<evidence type="ECO:0000256" key="6">
    <source>
        <dbReference type="SAM" id="Coils"/>
    </source>
</evidence>
<dbReference type="Gene3D" id="1.20.58.80">
    <property type="entry name" value="Phosphotransferase system, lactose/cellobiose-type IIA subunit"/>
    <property type="match status" value="1"/>
</dbReference>
<evidence type="ECO:0000256" key="5">
    <source>
        <dbReference type="PROSITE-ProRule" id="PRU00239"/>
    </source>
</evidence>
<dbReference type="PANTHER" id="PTHR46143:SF1">
    <property type="entry name" value="CALPAIN-7"/>
    <property type="match status" value="1"/>
</dbReference>
<protein>
    <recommendedName>
        <fullName evidence="7">Calpain catalytic domain-containing protein</fullName>
    </recommendedName>
</protein>
<feature type="domain" description="Calpain catalytic" evidence="7">
    <location>
        <begin position="285"/>
        <end position="567"/>
    </location>
</feature>
<evidence type="ECO:0000256" key="3">
    <source>
        <dbReference type="ARBA" id="ARBA00022807"/>
    </source>
</evidence>
<name>T0RFR2_SAPDV</name>
<dbReference type="SUPFAM" id="SSF49758">
    <property type="entry name" value="Calpain large subunit, middle domain (domain III)"/>
    <property type="match status" value="3"/>
</dbReference>
<dbReference type="InterPro" id="IPR022684">
    <property type="entry name" value="Calpain_cysteine_protease"/>
</dbReference>
<dbReference type="InterPro" id="IPR038765">
    <property type="entry name" value="Papain-like_cys_pep_sf"/>
</dbReference>
<dbReference type="RefSeq" id="XP_008618140.1">
    <property type="nucleotide sequence ID" value="XM_008619918.1"/>
</dbReference>
<dbReference type="PANTHER" id="PTHR46143">
    <property type="entry name" value="CALPAIN-7"/>
    <property type="match status" value="1"/>
</dbReference>
<keyword evidence="9" id="KW-1185">Reference proteome</keyword>
<dbReference type="SUPFAM" id="SSF116846">
    <property type="entry name" value="MIT domain"/>
    <property type="match status" value="1"/>
</dbReference>
<feature type="active site" evidence="4 5">
    <location>
        <position position="316"/>
    </location>
</feature>
<keyword evidence="2 5" id="KW-0378">Hydrolase</keyword>
<dbReference type="InterPro" id="IPR051297">
    <property type="entry name" value="PalB/RIM13"/>
</dbReference>
<dbReference type="InterPro" id="IPR022683">
    <property type="entry name" value="Calpain_III"/>
</dbReference>
<dbReference type="Gene3D" id="2.60.120.380">
    <property type="match status" value="3"/>
</dbReference>
<gene>
    <name evidence="8" type="ORF">SDRG_13820</name>
</gene>
<dbReference type="EMBL" id="JH767194">
    <property type="protein sequence ID" value="EQC28492.1"/>
    <property type="molecule type" value="Genomic_DNA"/>
</dbReference>
<dbReference type="SUPFAM" id="SSF54001">
    <property type="entry name" value="Cysteine proteinases"/>
    <property type="match status" value="1"/>
</dbReference>
<dbReference type="SMART" id="SM00720">
    <property type="entry name" value="calpain_III"/>
    <property type="match status" value="2"/>
</dbReference>
<dbReference type="GO" id="GO:0006508">
    <property type="term" value="P:proteolysis"/>
    <property type="evidence" value="ECO:0007669"/>
    <property type="project" value="UniProtKB-KW"/>
</dbReference>
<evidence type="ECO:0000313" key="9">
    <source>
        <dbReference type="Proteomes" id="UP000030762"/>
    </source>
</evidence>
<dbReference type="SMART" id="SM00230">
    <property type="entry name" value="CysPc"/>
    <property type="match status" value="1"/>
</dbReference>
<dbReference type="CDD" id="cd00044">
    <property type="entry name" value="CysPc"/>
    <property type="match status" value="1"/>
</dbReference>
<sequence>MNRATELYDQAFRAAEEGIRAEESHDAETAVRHFEEAIRIFSRLAIVESLSKRELLQEQIADFQERIDKLRAKVVEPPLVQTAANVDLQIGNAEGLEAIARTVDTEPHGVESIVQAYMAAADAYMTVLQDPSLSPSAQVRVQASVEAIIERVTALKEPVVSNAVQGGGEDIDLMEEELMEEMESFLDVADVAPAKQAVVHTPTPRLLRSPSAMQRPAITYEDDAGDAKYTAEEVDVLRRSSVVNRRLFQPWIASDAYEVFSPHEQYIDPDGFLSMSPKQMDKLDKWVRPTGYGTGQPVMIAAISPYVIVQDVVTDCSFVASLCITAAFEQRFQKKLITKIIYPQDAHGDPIINPGGRYNVKLWANGVPRKVVVDDCLPLGYNGTLLCSCTTTSNELWVSIIEKAYLKVNGGYDFPGSNSGIDLFALTGWIPESLSFVEASGPTSDVIWQRLISAYNFGDCLITIATGEIPPDIARRVGLVPSHAYAVLNVLETSCGVRLLRVKNPWNRKRWKGPYSLDDTQHWTPALQDEVGFDLDAARHAKDDGLFWIDFDSVQVHFNALFLNWNPELFQYRYTVHKHWPVEMGPANDTYNLGYNPQFLLTIPNAQRRTKSCSIWILLSRHVTAVETPEAVQQFLTLHVYQQATRVYYPNFAFARGTYSNNPHCLTCLDVDLRPDGPTSFVLVASQYEKLVSLDYTISVFSTDEPFEFTSAPAPPLHSHALRDQWTGTTAGGCPKYGSFLHNPQYQVVVTDTLTDVVITLEAPVQYPINLRLVRDGQRVGAVSKKTLLAQSGEYRPGFCYIEVKDLSPGEYTLVPSTFEPHCIGAFVLTIAASSPQFHVYTLPPEGHGLIETLAVGKWNMAAGTAVGCSNFGRYPLNPQYFVQLSATTRLFLRLRPTRSPVPSINLALYMCGPNGQLDPSANPTTAIGTSGNGCYTNSASGARTPLLTLAPGTYVAIPSTFEPIQADFDLVIYSDSPVTISRVR</sequence>
<feature type="active site" evidence="4 5">
    <location>
        <position position="504"/>
    </location>
</feature>
<evidence type="ECO:0000259" key="7">
    <source>
        <dbReference type="PROSITE" id="PS50203"/>
    </source>
</evidence>
<evidence type="ECO:0000313" key="8">
    <source>
        <dbReference type="EMBL" id="EQC28492.1"/>
    </source>
</evidence>
<keyword evidence="6" id="KW-0175">Coiled coil</keyword>
<dbReference type="eggNOG" id="KOG0045">
    <property type="taxonomic scope" value="Eukaryota"/>
</dbReference>
<keyword evidence="3 5" id="KW-0788">Thiol protease</keyword>
<dbReference type="InParanoid" id="T0RFR2"/>